<accession>A0A1G2D6E9</accession>
<dbReference type="STRING" id="1798661.A3D65_00420"/>
<gene>
    <name evidence="1" type="ORF">A3D65_00420</name>
</gene>
<dbReference type="AlphaFoldDB" id="A0A1G2D6E9"/>
<comment type="caution">
    <text evidence="1">The sequence shown here is derived from an EMBL/GenBank/DDBJ whole genome shotgun (WGS) entry which is preliminary data.</text>
</comment>
<evidence type="ECO:0000313" key="1">
    <source>
        <dbReference type="EMBL" id="OGZ08338.1"/>
    </source>
</evidence>
<sequence>MAMIYYLLLAYIKFQTKFAKSLLELTRMFKETFFVRRNIIDLLSLSARTIHKIRDRDGPQLRLF</sequence>
<proteinExistence type="predicted"/>
<name>A0A1G2D6E9_9BACT</name>
<dbReference type="EMBL" id="MHLL01000037">
    <property type="protein sequence ID" value="OGZ08338.1"/>
    <property type="molecule type" value="Genomic_DNA"/>
</dbReference>
<reference evidence="1 2" key="1">
    <citation type="journal article" date="2016" name="Nat. Commun.">
        <title>Thousands of microbial genomes shed light on interconnected biogeochemical processes in an aquifer system.</title>
        <authorList>
            <person name="Anantharaman K."/>
            <person name="Brown C.T."/>
            <person name="Hug L.A."/>
            <person name="Sharon I."/>
            <person name="Castelle C.J."/>
            <person name="Probst A.J."/>
            <person name="Thomas B.C."/>
            <person name="Singh A."/>
            <person name="Wilkins M.J."/>
            <person name="Karaoz U."/>
            <person name="Brodie E.L."/>
            <person name="Williams K.H."/>
            <person name="Hubbard S.S."/>
            <person name="Banfield J.F."/>
        </authorList>
    </citation>
    <scope>NUCLEOTIDE SEQUENCE [LARGE SCALE GENOMIC DNA]</scope>
</reference>
<protein>
    <submittedName>
        <fullName evidence="1">Uncharacterized protein</fullName>
    </submittedName>
</protein>
<organism evidence="1 2">
    <name type="scientific">Candidatus Lloydbacteria bacterium RIFCSPHIGHO2_02_FULL_50_13</name>
    <dbReference type="NCBI Taxonomy" id="1798661"/>
    <lineage>
        <taxon>Bacteria</taxon>
        <taxon>Candidatus Lloydiibacteriota</taxon>
    </lineage>
</organism>
<evidence type="ECO:0000313" key="2">
    <source>
        <dbReference type="Proteomes" id="UP000177996"/>
    </source>
</evidence>
<dbReference type="Proteomes" id="UP000177996">
    <property type="component" value="Unassembled WGS sequence"/>
</dbReference>